<dbReference type="PANTHER" id="PTHR31900:SF34">
    <property type="entry name" value="EMB|CAB62440.1-RELATED"/>
    <property type="match status" value="1"/>
</dbReference>
<dbReference type="Pfam" id="PF08387">
    <property type="entry name" value="FBD"/>
    <property type="match status" value="1"/>
</dbReference>
<dbReference type="PANTHER" id="PTHR31900">
    <property type="entry name" value="F-BOX/RNI SUPERFAMILY PROTEIN-RELATED"/>
    <property type="match status" value="1"/>
</dbReference>
<dbReference type="SMART" id="SM00579">
    <property type="entry name" value="FBD"/>
    <property type="match status" value="1"/>
</dbReference>
<organism evidence="2 3">
    <name type="scientific">Medicago truncatula</name>
    <name type="common">Barrel medic</name>
    <name type="synonym">Medicago tribuloides</name>
    <dbReference type="NCBI Taxonomy" id="3880"/>
    <lineage>
        <taxon>Eukaryota</taxon>
        <taxon>Viridiplantae</taxon>
        <taxon>Streptophyta</taxon>
        <taxon>Embryophyta</taxon>
        <taxon>Tracheophyta</taxon>
        <taxon>Spermatophyta</taxon>
        <taxon>Magnoliopsida</taxon>
        <taxon>eudicotyledons</taxon>
        <taxon>Gunneridae</taxon>
        <taxon>Pentapetalae</taxon>
        <taxon>rosids</taxon>
        <taxon>fabids</taxon>
        <taxon>Fabales</taxon>
        <taxon>Fabaceae</taxon>
        <taxon>Papilionoideae</taxon>
        <taxon>50 kb inversion clade</taxon>
        <taxon>NPAAA clade</taxon>
        <taxon>Hologalegina</taxon>
        <taxon>IRL clade</taxon>
        <taxon>Trifolieae</taxon>
        <taxon>Medicago</taxon>
    </lineage>
</organism>
<evidence type="ECO:0000313" key="3">
    <source>
        <dbReference type="Proteomes" id="UP000265566"/>
    </source>
</evidence>
<reference evidence="3" key="1">
    <citation type="journal article" date="2018" name="Nat. Plants">
        <title>Whole-genome landscape of Medicago truncatula symbiotic genes.</title>
        <authorList>
            <person name="Pecrix Y."/>
            <person name="Staton S.E."/>
            <person name="Sallet E."/>
            <person name="Lelandais-Briere C."/>
            <person name="Moreau S."/>
            <person name="Carrere S."/>
            <person name="Blein T."/>
            <person name="Jardinaud M.F."/>
            <person name="Latrasse D."/>
            <person name="Zouine M."/>
            <person name="Zahm M."/>
            <person name="Kreplak J."/>
            <person name="Mayjonade B."/>
            <person name="Satge C."/>
            <person name="Perez M."/>
            <person name="Cauet S."/>
            <person name="Marande W."/>
            <person name="Chantry-Darmon C."/>
            <person name="Lopez-Roques C."/>
            <person name="Bouchez O."/>
            <person name="Berard A."/>
            <person name="Debelle F."/>
            <person name="Munos S."/>
            <person name="Bendahmane A."/>
            <person name="Berges H."/>
            <person name="Niebel A."/>
            <person name="Buitink J."/>
            <person name="Frugier F."/>
            <person name="Benhamed M."/>
            <person name="Crespi M."/>
            <person name="Gouzy J."/>
            <person name="Gamas P."/>
        </authorList>
    </citation>
    <scope>NUCLEOTIDE SEQUENCE [LARGE SCALE GENOMIC DNA]</scope>
    <source>
        <strain evidence="3">cv. Jemalong A17</strain>
    </source>
</reference>
<dbReference type="Gramene" id="rna13367">
    <property type="protein sequence ID" value="RHN65520.1"/>
    <property type="gene ID" value="gene13367"/>
</dbReference>
<comment type="caution">
    <text evidence="2">The sequence shown here is derived from an EMBL/GenBank/DDBJ whole genome shotgun (WGS) entry which is preliminary data.</text>
</comment>
<dbReference type="InterPro" id="IPR050232">
    <property type="entry name" value="FBL13/AtMIF1-like"/>
</dbReference>
<dbReference type="AlphaFoldDB" id="A0A396IJZ5"/>
<feature type="domain" description="FBD" evidence="1">
    <location>
        <begin position="113"/>
        <end position="185"/>
    </location>
</feature>
<sequence>MNLQVLNLKKIIVRDFDFNFPVLKILRWNGVLYKNRKSLDMGWTSRTKLPFFHCLTCIMVIFTDVFLEENLMWLLELLEHCPKLQNFIIQDCLDRYDNEEVAKDWKNPPIVPQCLSSQLKTFVLIDYKDKKSEFQFVTYIMENSKVLQTMAIKSTGFAKRYAKNQMLMKLSSSTMGPTTCKLLFC</sequence>
<protein>
    <submittedName>
        <fullName evidence="2">Putative FBD domain-containing protein</fullName>
    </submittedName>
</protein>
<dbReference type="Proteomes" id="UP000265566">
    <property type="component" value="Chromosome 3"/>
</dbReference>
<evidence type="ECO:0000259" key="1">
    <source>
        <dbReference type="SMART" id="SM00579"/>
    </source>
</evidence>
<accession>A0A396IJZ5</accession>
<evidence type="ECO:0000313" key="2">
    <source>
        <dbReference type="EMBL" id="RHN65520.1"/>
    </source>
</evidence>
<proteinExistence type="predicted"/>
<dbReference type="InterPro" id="IPR006566">
    <property type="entry name" value="FBD"/>
</dbReference>
<gene>
    <name evidence="2" type="ORF">MtrunA17_Chr3g0080781</name>
</gene>
<dbReference type="EMBL" id="PSQE01000003">
    <property type="protein sequence ID" value="RHN65520.1"/>
    <property type="molecule type" value="Genomic_DNA"/>
</dbReference>
<name>A0A396IJZ5_MEDTR</name>